<dbReference type="RefSeq" id="WP_187794971.1">
    <property type="nucleotide sequence ID" value="NZ_JACOQL010000008.1"/>
</dbReference>
<organism evidence="2 3">
    <name type="scientific">Paracoccus amoyensis</name>
    <dbReference type="NCBI Taxonomy" id="2760093"/>
    <lineage>
        <taxon>Bacteria</taxon>
        <taxon>Pseudomonadati</taxon>
        <taxon>Pseudomonadota</taxon>
        <taxon>Alphaproteobacteria</taxon>
        <taxon>Rhodobacterales</taxon>
        <taxon>Paracoccaceae</taxon>
        <taxon>Paracoccus</taxon>
    </lineage>
</organism>
<keyword evidence="2" id="KW-0808">Transferase</keyword>
<proteinExistence type="inferred from homology"/>
<comment type="similarity">
    <text evidence="1">Belongs to the transferase hexapeptide repeat family.</text>
</comment>
<keyword evidence="2" id="KW-0012">Acyltransferase</keyword>
<dbReference type="InterPro" id="IPR011004">
    <property type="entry name" value="Trimer_LpxA-like_sf"/>
</dbReference>
<name>A0A926GHS6_9RHOB</name>
<dbReference type="Gene3D" id="2.160.10.10">
    <property type="entry name" value="Hexapeptide repeat proteins"/>
    <property type="match status" value="1"/>
</dbReference>
<dbReference type="PANTHER" id="PTHR43300:SF11">
    <property type="entry name" value="ACETYLTRANSFERASE RV3034C-RELATED"/>
    <property type="match status" value="1"/>
</dbReference>
<dbReference type="Proteomes" id="UP000608594">
    <property type="component" value="Unassembled WGS sequence"/>
</dbReference>
<dbReference type="InterPro" id="IPR050179">
    <property type="entry name" value="Trans_hexapeptide_repeat"/>
</dbReference>
<dbReference type="GO" id="GO:0016746">
    <property type="term" value="F:acyltransferase activity"/>
    <property type="evidence" value="ECO:0007669"/>
    <property type="project" value="UniProtKB-KW"/>
</dbReference>
<dbReference type="CDD" id="cd04647">
    <property type="entry name" value="LbH_MAT_like"/>
    <property type="match status" value="1"/>
</dbReference>
<evidence type="ECO:0000313" key="3">
    <source>
        <dbReference type="Proteomes" id="UP000608594"/>
    </source>
</evidence>
<reference evidence="2" key="1">
    <citation type="submission" date="2020-08" db="EMBL/GenBank/DDBJ databases">
        <title>Paracoccus amoyensis sp. nov., isolated from the surface seawater at coast of Xiamen, Fujian.</title>
        <authorList>
            <person name="Lyu L."/>
        </authorList>
    </citation>
    <scope>NUCLEOTIDE SEQUENCE</scope>
    <source>
        <strain evidence="2">11-3</strain>
    </source>
</reference>
<protein>
    <submittedName>
        <fullName evidence="2">Acyltransferase</fullName>
    </submittedName>
</protein>
<dbReference type="SUPFAM" id="SSF51161">
    <property type="entry name" value="Trimeric LpxA-like enzymes"/>
    <property type="match status" value="1"/>
</dbReference>
<evidence type="ECO:0000313" key="2">
    <source>
        <dbReference type="EMBL" id="MBC9248507.1"/>
    </source>
</evidence>
<dbReference type="InterPro" id="IPR001451">
    <property type="entry name" value="Hexapep"/>
</dbReference>
<dbReference type="EMBL" id="JACOQL010000008">
    <property type="protein sequence ID" value="MBC9248507.1"/>
    <property type="molecule type" value="Genomic_DNA"/>
</dbReference>
<keyword evidence="3" id="KW-1185">Reference proteome</keyword>
<dbReference type="PANTHER" id="PTHR43300">
    <property type="entry name" value="ACETYLTRANSFERASE"/>
    <property type="match status" value="1"/>
</dbReference>
<comment type="caution">
    <text evidence="2">The sequence shown here is derived from an EMBL/GenBank/DDBJ whole genome shotgun (WGS) entry which is preliminary data.</text>
</comment>
<sequence>MAYLSEEALHGMGFAALGRNVKISDKAVFYGTGQMRIGDNSRIDDFCVVSGNVQMKRNSHLSPFCLVNGGKAGISIGEFTGLSYGVKVFAHSDDYSGEALIGPTVPKEYTKVHAAFTDIGRHVVIGAGSIVSAGASIGDGCAIGAATLVLRPLPAWGIYAGVPARKLRDRKRDLLQLEQEYLAGEG</sequence>
<accession>A0A926GHS6</accession>
<dbReference type="AlphaFoldDB" id="A0A926GHS6"/>
<dbReference type="Pfam" id="PF00132">
    <property type="entry name" value="Hexapep"/>
    <property type="match status" value="1"/>
</dbReference>
<gene>
    <name evidence="2" type="ORF">H4P12_17740</name>
</gene>
<evidence type="ECO:0000256" key="1">
    <source>
        <dbReference type="ARBA" id="ARBA00007274"/>
    </source>
</evidence>